<sequence>MPFLEAHYHPFLFALMTLSGIAELGLTSFLISAGNENGTWPSPRYHSLLIMFCFNAAWTTLFSTTYVLWYLDGASHFLANVASSVIWLVVTSALWGTAAGIMHNTRTGGNCPRRDTLSRCRQSLTVEALGWTEFALCTLTMILTCLWMLSIRWRNKLGSETSGSERLV</sequence>
<keyword evidence="1" id="KW-0472">Membrane</keyword>
<evidence type="ECO:0008006" key="4">
    <source>
        <dbReference type="Google" id="ProtNLM"/>
    </source>
</evidence>
<dbReference type="OrthoDB" id="3226059at2759"/>
<dbReference type="HOGENOM" id="CLU_109463_1_0_1"/>
<reference evidence="3" key="2">
    <citation type="submission" date="2015-01" db="EMBL/GenBank/DDBJ databases">
        <title>Evolutionary Origins and Diversification of the Mycorrhizal Mutualists.</title>
        <authorList>
            <consortium name="DOE Joint Genome Institute"/>
            <consortium name="Mycorrhizal Genomics Consortium"/>
            <person name="Kohler A."/>
            <person name="Kuo A."/>
            <person name="Nagy L.G."/>
            <person name="Floudas D."/>
            <person name="Copeland A."/>
            <person name="Barry K.W."/>
            <person name="Cichocki N."/>
            <person name="Veneault-Fourrey C."/>
            <person name="LaButti K."/>
            <person name="Lindquist E.A."/>
            <person name="Lipzen A."/>
            <person name="Lundell T."/>
            <person name="Morin E."/>
            <person name="Murat C."/>
            <person name="Riley R."/>
            <person name="Ohm R."/>
            <person name="Sun H."/>
            <person name="Tunlid A."/>
            <person name="Henrissat B."/>
            <person name="Grigoriev I.V."/>
            <person name="Hibbett D.S."/>
            <person name="Martin F."/>
        </authorList>
    </citation>
    <scope>NUCLEOTIDE SEQUENCE [LARGE SCALE GENOMIC DNA]</scope>
    <source>
        <strain evidence="3">h7</strain>
    </source>
</reference>
<reference evidence="2 3" key="1">
    <citation type="submission" date="2014-04" db="EMBL/GenBank/DDBJ databases">
        <authorList>
            <consortium name="DOE Joint Genome Institute"/>
            <person name="Kuo A."/>
            <person name="Gay G."/>
            <person name="Dore J."/>
            <person name="Kohler A."/>
            <person name="Nagy L.G."/>
            <person name="Floudas D."/>
            <person name="Copeland A."/>
            <person name="Barry K.W."/>
            <person name="Cichocki N."/>
            <person name="Veneault-Fourrey C."/>
            <person name="LaButti K."/>
            <person name="Lindquist E.A."/>
            <person name="Lipzen A."/>
            <person name="Lundell T."/>
            <person name="Morin E."/>
            <person name="Murat C."/>
            <person name="Sun H."/>
            <person name="Tunlid A."/>
            <person name="Henrissat B."/>
            <person name="Grigoriev I.V."/>
            <person name="Hibbett D.S."/>
            <person name="Martin F."/>
            <person name="Nordberg H.P."/>
            <person name="Cantor M.N."/>
            <person name="Hua S.X."/>
        </authorList>
    </citation>
    <scope>NUCLEOTIDE SEQUENCE [LARGE SCALE GENOMIC DNA]</scope>
    <source>
        <strain evidence="3">h7</strain>
    </source>
</reference>
<feature type="transmembrane region" description="Helical" evidence="1">
    <location>
        <begin position="45"/>
        <end position="71"/>
    </location>
</feature>
<accession>A0A0C2YEI6</accession>
<feature type="transmembrane region" description="Helical" evidence="1">
    <location>
        <begin position="77"/>
        <end position="103"/>
    </location>
</feature>
<organism evidence="2 3">
    <name type="scientific">Hebeloma cylindrosporum</name>
    <dbReference type="NCBI Taxonomy" id="76867"/>
    <lineage>
        <taxon>Eukaryota</taxon>
        <taxon>Fungi</taxon>
        <taxon>Dikarya</taxon>
        <taxon>Basidiomycota</taxon>
        <taxon>Agaricomycotina</taxon>
        <taxon>Agaricomycetes</taxon>
        <taxon>Agaricomycetidae</taxon>
        <taxon>Agaricales</taxon>
        <taxon>Agaricineae</taxon>
        <taxon>Hymenogastraceae</taxon>
        <taxon>Hebeloma</taxon>
    </lineage>
</organism>
<keyword evidence="1" id="KW-1133">Transmembrane helix</keyword>
<keyword evidence="1" id="KW-0812">Transmembrane</keyword>
<evidence type="ECO:0000256" key="1">
    <source>
        <dbReference type="SAM" id="Phobius"/>
    </source>
</evidence>
<feature type="transmembrane region" description="Helical" evidence="1">
    <location>
        <begin position="12"/>
        <end position="33"/>
    </location>
</feature>
<dbReference type="Proteomes" id="UP000053424">
    <property type="component" value="Unassembled WGS sequence"/>
</dbReference>
<evidence type="ECO:0000313" key="3">
    <source>
        <dbReference type="Proteomes" id="UP000053424"/>
    </source>
</evidence>
<dbReference type="AlphaFoldDB" id="A0A0C2YEI6"/>
<dbReference type="EMBL" id="KN831769">
    <property type="protein sequence ID" value="KIM48178.1"/>
    <property type="molecule type" value="Genomic_DNA"/>
</dbReference>
<gene>
    <name evidence="2" type="ORF">M413DRAFT_16177</name>
</gene>
<evidence type="ECO:0000313" key="2">
    <source>
        <dbReference type="EMBL" id="KIM48178.1"/>
    </source>
</evidence>
<feature type="transmembrane region" description="Helical" evidence="1">
    <location>
        <begin position="124"/>
        <end position="149"/>
    </location>
</feature>
<keyword evidence="3" id="KW-1185">Reference proteome</keyword>
<name>A0A0C2YEI6_HEBCY</name>
<protein>
    <recommendedName>
        <fullName evidence="4">MARVEL domain-containing protein</fullName>
    </recommendedName>
</protein>
<proteinExistence type="predicted"/>